<feature type="signal peptide" evidence="1">
    <location>
        <begin position="1"/>
        <end position="17"/>
    </location>
</feature>
<gene>
    <name evidence="4" type="ORF">TrCOL_g12899</name>
</gene>
<reference evidence="5" key="1">
    <citation type="journal article" date="2023" name="Commun. Biol.">
        <title>Genome analysis of Parmales, the sister group of diatoms, reveals the evolutionary specialization of diatoms from phago-mixotrophs to photoautotrophs.</title>
        <authorList>
            <person name="Ban H."/>
            <person name="Sato S."/>
            <person name="Yoshikawa S."/>
            <person name="Yamada K."/>
            <person name="Nakamura Y."/>
            <person name="Ichinomiya M."/>
            <person name="Sato N."/>
            <person name="Blanc-Mathieu R."/>
            <person name="Endo H."/>
            <person name="Kuwata A."/>
            <person name="Ogata H."/>
        </authorList>
    </citation>
    <scope>NUCLEOTIDE SEQUENCE [LARGE SCALE GENOMIC DNA]</scope>
</reference>
<dbReference type="Gene3D" id="3.60.21.10">
    <property type="match status" value="1"/>
</dbReference>
<evidence type="ECO:0000256" key="1">
    <source>
        <dbReference type="SAM" id="SignalP"/>
    </source>
</evidence>
<dbReference type="SUPFAM" id="SSF55816">
    <property type="entry name" value="5'-nucleotidase (syn. UDP-sugar hydrolase), C-terminal domain"/>
    <property type="match status" value="1"/>
</dbReference>
<feature type="domain" description="Calcineurin-like phosphoesterase" evidence="2">
    <location>
        <begin position="27"/>
        <end position="261"/>
    </location>
</feature>
<dbReference type="InterPro" id="IPR004843">
    <property type="entry name" value="Calcineurin-like_PHP"/>
</dbReference>
<dbReference type="InterPro" id="IPR036907">
    <property type="entry name" value="5'-Nucleotdase_C_sf"/>
</dbReference>
<sequence length="540" mass="59487">MLLYSVCLLFILQHVSCELPVFNDINLVVVTDAHSWISAHKHDDHTPYLDADYGSIASTVLHLKSAAASQGKDVFFLNNGDHTEGSGLSDASVYTVGAHGVDLFPLISLMPFDALTIGNHDLYDDSTVRAMEDGGFIEGWGGRYLTSNTVNKTTGVEIGDRYTIMKGPNSGVKLLTFGFLYHQTDNCDSVTVLDPADVVKSDWFITALTSNLDVDAIVVLSHMDKDDSNVSVILSAIRSLSNLYPELETIPVQFITGHTHYRGWNKKDDFSSSFEAGHYLDTLGWISFDTNTDEKTWFDFKYVDANRDVLMNFTSTTSSTFDTSLGLSISSSIQATVDSLNLSDILGCPNQDYSYQAGLGTTNSLYDLYMNTIIPSGVLNIPTSSGNLPYHISSTGSLRYDVYEGEFYYDDVFAIAPFANTFMYVGGVGGKDLEGVIDMLLDKGHTYIEDDRTILGDTLPRYVGGPYTVSESSVYDLFFTSYDSPYVINAIASILGIDAEDVEAVGWRDEWGTEEYVDTTTCWSDTVGELWPCEGEVLKK</sequence>
<dbReference type="InterPro" id="IPR053828">
    <property type="entry name" value="Nucleosidase_C"/>
</dbReference>
<evidence type="ECO:0008006" key="6">
    <source>
        <dbReference type="Google" id="ProtNLM"/>
    </source>
</evidence>
<proteinExistence type="predicted"/>
<dbReference type="InterPro" id="IPR029052">
    <property type="entry name" value="Metallo-depent_PP-like"/>
</dbReference>
<feature type="chain" id="PRO_5040848080" description="Calcineurin-like phosphoesterase domain-containing protein" evidence="1">
    <location>
        <begin position="18"/>
        <end position="540"/>
    </location>
</feature>
<dbReference type="OrthoDB" id="7722975at2759"/>
<dbReference type="GO" id="GO:0009166">
    <property type="term" value="P:nucleotide catabolic process"/>
    <property type="evidence" value="ECO:0007669"/>
    <property type="project" value="InterPro"/>
</dbReference>
<evidence type="ECO:0000313" key="5">
    <source>
        <dbReference type="Proteomes" id="UP001165065"/>
    </source>
</evidence>
<accession>A0A9W7GF12</accession>
<feature type="domain" description="Putative 5'-nucleotidase C-terminal" evidence="3">
    <location>
        <begin position="357"/>
        <end position="444"/>
    </location>
</feature>
<dbReference type="Proteomes" id="UP001165065">
    <property type="component" value="Unassembled WGS sequence"/>
</dbReference>
<evidence type="ECO:0000259" key="3">
    <source>
        <dbReference type="Pfam" id="PF21953"/>
    </source>
</evidence>
<dbReference type="Pfam" id="PF21953">
    <property type="entry name" value="NadN_nucleosid_C"/>
    <property type="match status" value="1"/>
</dbReference>
<evidence type="ECO:0000259" key="2">
    <source>
        <dbReference type="Pfam" id="PF00149"/>
    </source>
</evidence>
<evidence type="ECO:0000313" key="4">
    <source>
        <dbReference type="EMBL" id="GMI42133.1"/>
    </source>
</evidence>
<dbReference type="AlphaFoldDB" id="A0A9W7GF12"/>
<dbReference type="SUPFAM" id="SSF56300">
    <property type="entry name" value="Metallo-dependent phosphatases"/>
    <property type="match status" value="1"/>
</dbReference>
<dbReference type="GO" id="GO:0016787">
    <property type="term" value="F:hydrolase activity"/>
    <property type="evidence" value="ECO:0007669"/>
    <property type="project" value="InterPro"/>
</dbReference>
<dbReference type="InterPro" id="IPR006179">
    <property type="entry name" value="5_nucleotidase/apyrase"/>
</dbReference>
<name>A0A9W7GF12_9STRA</name>
<keyword evidence="1" id="KW-0732">Signal</keyword>
<comment type="caution">
    <text evidence="4">The sequence shown here is derived from an EMBL/GenBank/DDBJ whole genome shotgun (WGS) entry which is preliminary data.</text>
</comment>
<dbReference type="GO" id="GO:0005829">
    <property type="term" value="C:cytosol"/>
    <property type="evidence" value="ECO:0007669"/>
    <property type="project" value="TreeGrafter"/>
</dbReference>
<dbReference type="Gene3D" id="3.90.780.10">
    <property type="entry name" value="5'-Nucleotidase, C-terminal domain"/>
    <property type="match status" value="1"/>
</dbReference>
<dbReference type="PANTHER" id="PTHR11575">
    <property type="entry name" value="5'-NUCLEOTIDASE-RELATED"/>
    <property type="match status" value="1"/>
</dbReference>
<organism evidence="4 5">
    <name type="scientific">Triparma columacea</name>
    <dbReference type="NCBI Taxonomy" id="722753"/>
    <lineage>
        <taxon>Eukaryota</taxon>
        <taxon>Sar</taxon>
        <taxon>Stramenopiles</taxon>
        <taxon>Ochrophyta</taxon>
        <taxon>Bolidophyceae</taxon>
        <taxon>Parmales</taxon>
        <taxon>Triparmaceae</taxon>
        <taxon>Triparma</taxon>
    </lineage>
</organism>
<dbReference type="EMBL" id="BRYA01000166">
    <property type="protein sequence ID" value="GMI42133.1"/>
    <property type="molecule type" value="Genomic_DNA"/>
</dbReference>
<protein>
    <recommendedName>
        <fullName evidence="6">Calcineurin-like phosphoesterase domain-containing protein</fullName>
    </recommendedName>
</protein>
<keyword evidence="5" id="KW-1185">Reference proteome</keyword>
<dbReference type="PANTHER" id="PTHR11575:SF22">
    <property type="entry name" value="ADL392WP"/>
    <property type="match status" value="1"/>
</dbReference>
<dbReference type="Pfam" id="PF00149">
    <property type="entry name" value="Metallophos"/>
    <property type="match status" value="1"/>
</dbReference>